<gene>
    <name evidence="4" type="ORF">CPAV1605_715</name>
</gene>
<feature type="compositionally biased region" description="Basic residues" evidence="1">
    <location>
        <begin position="125"/>
        <end position="135"/>
    </location>
</feature>
<protein>
    <recommendedName>
        <fullName evidence="3">Minor capsid protein P11 C-terminal conserved region domain-containing protein</fullName>
    </recommendedName>
</protein>
<evidence type="ECO:0000313" key="4">
    <source>
        <dbReference type="EMBL" id="VVU94990.1"/>
    </source>
</evidence>
<feature type="domain" description="Minor capsid protein P11 C-terminal conserved region" evidence="3">
    <location>
        <begin position="208"/>
        <end position="288"/>
    </location>
</feature>
<keyword evidence="2" id="KW-0812">Transmembrane</keyword>
<dbReference type="EMBL" id="CABVLZ010000003">
    <property type="protein sequence ID" value="VVU94990.1"/>
    <property type="molecule type" value="Genomic_DNA"/>
</dbReference>
<feature type="compositionally biased region" description="Basic and acidic residues" evidence="1">
    <location>
        <begin position="111"/>
        <end position="124"/>
    </location>
</feature>
<keyword evidence="2" id="KW-1133">Transmembrane helix</keyword>
<accession>A0A5E8CMB1</accession>
<evidence type="ECO:0000259" key="3">
    <source>
        <dbReference type="Pfam" id="PF23983"/>
    </source>
</evidence>
<dbReference type="Pfam" id="PF23983">
    <property type="entry name" value="P11_C"/>
    <property type="match status" value="1"/>
</dbReference>
<keyword evidence="2" id="KW-0472">Membrane</keyword>
<name>A0A5E8CMB1_9ZZZZ</name>
<feature type="transmembrane region" description="Helical" evidence="2">
    <location>
        <begin position="7"/>
        <end position="24"/>
    </location>
</feature>
<dbReference type="InterPro" id="IPR055730">
    <property type="entry name" value="P11_C"/>
</dbReference>
<organism evidence="4">
    <name type="scientific">seawater metagenome</name>
    <dbReference type="NCBI Taxonomy" id="1561972"/>
    <lineage>
        <taxon>unclassified sequences</taxon>
        <taxon>metagenomes</taxon>
        <taxon>ecological metagenomes</taxon>
    </lineage>
</organism>
<evidence type="ECO:0000256" key="2">
    <source>
        <dbReference type="SAM" id="Phobius"/>
    </source>
</evidence>
<feature type="region of interest" description="Disordered" evidence="1">
    <location>
        <begin position="111"/>
        <end position="144"/>
    </location>
</feature>
<proteinExistence type="predicted"/>
<evidence type="ECO:0000256" key="1">
    <source>
        <dbReference type="SAM" id="MobiDB-lite"/>
    </source>
</evidence>
<dbReference type="AlphaFoldDB" id="A0A5E8CMB1"/>
<sequence>MLRNNQTSLIVLLIIIGVTLYLLSCDNSNKPLKNLGDLDVSTLNAQGNQIVSEVDESVLNQIVQGSEGGEELISEVEESEFHSEAHSEGHSEMSEEEIAEVEEYIPHAEHSRVQHAEHGEESHRSRTRHHKKAPKKPSSQSEMDLDKYFDNCAINGGNLYNENDFAPAQSEAQGASVNVAYKPSPLNPNTCTDCIDFSGTSNNPNTKYNSDNYLPQETNNTWFETDFSNAKYDVKNNKLINTDKFAIGINTVGQSLKNPSYDIRGTIPCPKITVSPWNQSTIEPDYNIASIY</sequence>
<reference evidence="4" key="1">
    <citation type="submission" date="2019-09" db="EMBL/GenBank/DDBJ databases">
        <authorList>
            <person name="Needham M D."/>
        </authorList>
    </citation>
    <scope>NUCLEOTIDE SEQUENCE</scope>
</reference>